<evidence type="ECO:0000256" key="5">
    <source>
        <dbReference type="ARBA" id="ARBA00022737"/>
    </source>
</evidence>
<dbReference type="Proteomes" id="UP000444721">
    <property type="component" value="Unassembled WGS sequence"/>
</dbReference>
<dbReference type="EMBL" id="VFQX01000074">
    <property type="protein sequence ID" value="KAF0971772.1"/>
    <property type="molecule type" value="Genomic_DNA"/>
</dbReference>
<keyword evidence="3" id="KW-0963">Cytoplasm</keyword>
<evidence type="ECO:0000313" key="13">
    <source>
        <dbReference type="Proteomes" id="UP000444721"/>
    </source>
</evidence>
<dbReference type="InterPro" id="IPR051570">
    <property type="entry name" value="TBC1_cilium_biogenesis"/>
</dbReference>
<feature type="compositionally biased region" description="Polar residues" evidence="10">
    <location>
        <begin position="1040"/>
        <end position="1059"/>
    </location>
</feature>
<feature type="region of interest" description="Disordered" evidence="10">
    <location>
        <begin position="615"/>
        <end position="802"/>
    </location>
</feature>
<feature type="region of interest" description="Disordered" evidence="10">
    <location>
        <begin position="1018"/>
        <end position="1059"/>
    </location>
</feature>
<keyword evidence="5" id="KW-0677">Repeat</keyword>
<name>A0A6A5B998_NAEFO</name>
<keyword evidence="7" id="KW-0206">Cytoskeleton</keyword>
<accession>A0A6A5B998</accession>
<evidence type="ECO:0000256" key="10">
    <source>
        <dbReference type="SAM" id="MobiDB-lite"/>
    </source>
</evidence>
<feature type="compositionally biased region" description="Polar residues" evidence="10">
    <location>
        <begin position="543"/>
        <end position="554"/>
    </location>
</feature>
<feature type="compositionally biased region" description="Low complexity" evidence="10">
    <location>
        <begin position="499"/>
        <end position="515"/>
    </location>
</feature>
<feature type="compositionally biased region" description="Polar residues" evidence="10">
    <location>
        <begin position="699"/>
        <end position="717"/>
    </location>
</feature>
<keyword evidence="13" id="KW-1185">Reference proteome</keyword>
<feature type="region of interest" description="Disordered" evidence="10">
    <location>
        <begin position="470"/>
        <end position="581"/>
    </location>
</feature>
<feature type="region of interest" description="Disordered" evidence="10">
    <location>
        <begin position="874"/>
        <end position="932"/>
    </location>
</feature>
<feature type="coiled-coil region" evidence="9">
    <location>
        <begin position="296"/>
        <end position="397"/>
    </location>
</feature>
<evidence type="ECO:0000259" key="11">
    <source>
        <dbReference type="PROSITE" id="PS50086"/>
    </source>
</evidence>
<dbReference type="AlphaFoldDB" id="A0A6A5B998"/>
<feature type="compositionally biased region" description="Low complexity" evidence="10">
    <location>
        <begin position="823"/>
        <end position="842"/>
    </location>
</feature>
<feature type="compositionally biased region" description="Low complexity" evidence="10">
    <location>
        <begin position="1076"/>
        <end position="1095"/>
    </location>
</feature>
<reference evidence="12 13" key="1">
    <citation type="journal article" date="2019" name="Sci. Rep.">
        <title>Nanopore sequencing improves the draft genome of the human pathogenic amoeba Naegleria fowleri.</title>
        <authorList>
            <person name="Liechti N."/>
            <person name="Schurch N."/>
            <person name="Bruggmann R."/>
            <person name="Wittwer M."/>
        </authorList>
    </citation>
    <scope>NUCLEOTIDE SEQUENCE [LARGE SCALE GENOMIC DNA]</scope>
    <source>
        <strain evidence="12 13">ATCC 30894</strain>
    </source>
</reference>
<keyword evidence="4" id="KW-0853">WD repeat</keyword>
<dbReference type="VEuPathDB" id="AmoebaDB:NF0043070"/>
<keyword evidence="8" id="KW-0966">Cell projection</keyword>
<feature type="compositionally biased region" description="Basic and acidic residues" evidence="10">
    <location>
        <begin position="773"/>
        <end position="788"/>
    </location>
</feature>
<comment type="caution">
    <text evidence="12">The sequence shown here is derived from an EMBL/GenBank/DDBJ whole genome shotgun (WGS) entry which is preliminary data.</text>
</comment>
<dbReference type="PROSITE" id="PS50086">
    <property type="entry name" value="TBC_RABGAP"/>
    <property type="match status" value="1"/>
</dbReference>
<keyword evidence="6 9" id="KW-0175">Coiled coil</keyword>
<feature type="region of interest" description="Disordered" evidence="10">
    <location>
        <begin position="816"/>
        <end position="842"/>
    </location>
</feature>
<dbReference type="InterPro" id="IPR000195">
    <property type="entry name" value="Rab-GAP-TBC_dom"/>
</dbReference>
<evidence type="ECO:0000256" key="4">
    <source>
        <dbReference type="ARBA" id="ARBA00022574"/>
    </source>
</evidence>
<evidence type="ECO:0000256" key="7">
    <source>
        <dbReference type="ARBA" id="ARBA00023212"/>
    </source>
</evidence>
<feature type="compositionally biased region" description="Polar residues" evidence="10">
    <location>
        <begin position="902"/>
        <end position="927"/>
    </location>
</feature>
<dbReference type="RefSeq" id="XP_044556488.1">
    <property type="nucleotide sequence ID" value="XM_044714013.1"/>
</dbReference>
<feature type="compositionally biased region" description="Polar residues" evidence="10">
    <location>
        <begin position="484"/>
        <end position="498"/>
    </location>
</feature>
<evidence type="ECO:0000256" key="2">
    <source>
        <dbReference type="ARBA" id="ARBA00004245"/>
    </source>
</evidence>
<dbReference type="VEuPathDB" id="AmoebaDB:NF0043080"/>
<feature type="domain" description="Rab-GAP TBC" evidence="11">
    <location>
        <begin position="22"/>
        <end position="197"/>
    </location>
</feature>
<dbReference type="VEuPathDB" id="AmoebaDB:FDP41_009995"/>
<feature type="region of interest" description="Disordered" evidence="10">
    <location>
        <begin position="1071"/>
        <end position="1100"/>
    </location>
</feature>
<dbReference type="VEuPathDB" id="AmoebaDB:NfTy_081710"/>
<dbReference type="InterPro" id="IPR035969">
    <property type="entry name" value="Rab-GAP_TBC_sf"/>
</dbReference>
<evidence type="ECO:0000256" key="6">
    <source>
        <dbReference type="ARBA" id="ARBA00023054"/>
    </source>
</evidence>
<dbReference type="OrthoDB" id="5578278at2759"/>
<feature type="compositionally biased region" description="Low complexity" evidence="10">
    <location>
        <begin position="562"/>
        <end position="575"/>
    </location>
</feature>
<dbReference type="Pfam" id="PF00566">
    <property type="entry name" value="RabGAP-TBC"/>
    <property type="match status" value="1"/>
</dbReference>
<comment type="subcellular location">
    <subcellularLocation>
        <location evidence="1">Cell projection</location>
        <location evidence="1">Cilium</location>
    </subcellularLocation>
    <subcellularLocation>
        <location evidence="2">Cytoplasm</location>
        <location evidence="2">Cytoskeleton</location>
    </subcellularLocation>
</comment>
<evidence type="ECO:0000256" key="9">
    <source>
        <dbReference type="SAM" id="Coils"/>
    </source>
</evidence>
<proteinExistence type="predicted"/>
<dbReference type="GeneID" id="68117210"/>
<evidence type="ECO:0000313" key="12">
    <source>
        <dbReference type="EMBL" id="KAF0971772.1"/>
    </source>
</evidence>
<dbReference type="Gene3D" id="1.10.472.80">
    <property type="entry name" value="Ypt/Rab-GAP domain of gyp1p, domain 3"/>
    <property type="match status" value="1"/>
</dbReference>
<feature type="compositionally biased region" description="Low complexity" evidence="10">
    <location>
        <begin position="884"/>
        <end position="895"/>
    </location>
</feature>
<feature type="compositionally biased region" description="Basic and acidic residues" evidence="10">
    <location>
        <begin position="615"/>
        <end position="632"/>
    </location>
</feature>
<evidence type="ECO:0000256" key="8">
    <source>
        <dbReference type="ARBA" id="ARBA00023273"/>
    </source>
</evidence>
<evidence type="ECO:0000256" key="1">
    <source>
        <dbReference type="ARBA" id="ARBA00004138"/>
    </source>
</evidence>
<organism evidence="12 13">
    <name type="scientific">Naegleria fowleri</name>
    <name type="common">Brain eating amoeba</name>
    <dbReference type="NCBI Taxonomy" id="5763"/>
    <lineage>
        <taxon>Eukaryota</taxon>
        <taxon>Discoba</taxon>
        <taxon>Heterolobosea</taxon>
        <taxon>Tetramitia</taxon>
        <taxon>Eutetramitia</taxon>
        <taxon>Vahlkampfiidae</taxon>
        <taxon>Naegleria</taxon>
    </lineage>
</organism>
<dbReference type="GO" id="GO:0036064">
    <property type="term" value="C:ciliary basal body"/>
    <property type="evidence" value="ECO:0007669"/>
    <property type="project" value="TreeGrafter"/>
</dbReference>
<protein>
    <recommendedName>
        <fullName evidence="11">Rab-GAP TBC domain-containing protein</fullName>
    </recommendedName>
</protein>
<dbReference type="PANTHER" id="PTHR19853">
    <property type="entry name" value="WD REPEAT CONTAINING PROTEIN 3 WDR3"/>
    <property type="match status" value="1"/>
</dbReference>
<dbReference type="SUPFAM" id="SSF47923">
    <property type="entry name" value="Ypt/Rab-GAP domain of gyp1p"/>
    <property type="match status" value="1"/>
</dbReference>
<sequence length="1183" mass="133431">MDSSSFNLNHKTLKKLLLNYGEYPSKYRMLIWRYMLQLPENKEHFEVLYSKGIHFTQYSLHQRYPISNSSIFRKIQRIISALANLSPIFGTVDYLPEVLFPFLKVFNQSSCSIFEIIATFFVNWGKEWFEFFPNAPVTVMNYAASLLQISDNQLLEHFVSIGLSPEIYVWSLFKSVFTEVFSTDMWLKAFDHIFSMPPSFLFYFICAYLSYFRKTFFQLKTLQDLEDFFHTIHACDLDKILHSAYDMHNSTIQSSIQRAITSSYGVFTPLQKGQYVLGLRFPKHSVDFQMKQREKIARSEEEIDIARTNYESLKKHNTEFEIEHRNWLIRQRAILEASRDRQQLADQIERELLEEKERIRQLELQERLKNIEFLQERRKMLGEIQEAEANLLSQTDQRLSSVRNDIYSDIKHMTTNMHLNQVEKMEESKRMDYQMFVERCPPAHYTPQPTAAGIGEMIHPRPSITSSEWYQTTTTVPPPPPQTMLNSPPNLLSDATTTEPVVVPNASSASNENASTLPHSNLIPSSSSPSQQPQQRSPQASATLSHENQTNHSVNRVEANLSVSQPPQQPSQRLESSQKVEDSQLSFAEGLNVHMLGKEISNLQKELDSLHKVVEETHSKEPQKKECKEKNEHLKKKKPKKEKKDKSSSSKETTNDPSTEQKQRISESVPLSKSTSKHATDSSSKKKTKKKDIVRSEKNSAATLTPTSTCEMSVQTDTTNTINKKKKNSSSSTTSVTMRKDKSKPLNDLSELNISSSSSSSGGGGDSSKTHSSHHEEEDDSKISELRKSLSQQKAHLEKSEGALQHIENLASYISQQTSAAKNSDSNISRSVSSISTLDTSRTSQVYSRFDYLEKVDHRVNDLIQKKFKEFMSKRGQEEKKVTPGSSPSSIMSSSGGIGKQHSPQNTSSIPSNASKKNSFESMNDKSLSGHHMTANNNLYEVEERNLSYPTTTNTTATTATTMNTTAMDHSSFQRNDSGVKGALEESSTNRSSFLLNETTEKVYSSDTSLSVLSNKRVSGGVRNRGSISSTFNPKFESKYLNSPESQKSDNDTSSDVNSLLRHSSDFETIGSNRVNVSSQPSSESSNSLNDSSINHTLKPANMHGYSSAVLLLNDSRQSEEKPKTSSSVLTTITSYPSLSSSVESIQLKPQDYSSLDLSFFSTTSSNDEENVTISTSCLISDE</sequence>
<dbReference type="PANTHER" id="PTHR19853:SF1">
    <property type="entry name" value="TBC1 DOMAIN FAMILY MEMBER 31"/>
    <property type="match status" value="1"/>
</dbReference>
<evidence type="ECO:0000256" key="3">
    <source>
        <dbReference type="ARBA" id="ARBA00022490"/>
    </source>
</evidence>
<gene>
    <name evidence="12" type="ORF">FDP41_009995</name>
</gene>
<feature type="region of interest" description="Disordered" evidence="10">
    <location>
        <begin position="970"/>
        <end position="992"/>
    </location>
</feature>
<dbReference type="GO" id="GO:0060271">
    <property type="term" value="P:cilium assembly"/>
    <property type="evidence" value="ECO:0007669"/>
    <property type="project" value="TreeGrafter"/>
</dbReference>
<feature type="compositionally biased region" description="Low complexity" evidence="10">
    <location>
        <begin position="524"/>
        <end position="542"/>
    </location>
</feature>